<proteinExistence type="predicted"/>
<feature type="compositionally biased region" description="Low complexity" evidence="1">
    <location>
        <begin position="51"/>
        <end position="64"/>
    </location>
</feature>
<dbReference type="OrthoDB" id="2117820at2759"/>
<organism evidence="3 4">
    <name type="scientific">Piptocephalis cylindrospora</name>
    <dbReference type="NCBI Taxonomy" id="1907219"/>
    <lineage>
        <taxon>Eukaryota</taxon>
        <taxon>Fungi</taxon>
        <taxon>Fungi incertae sedis</taxon>
        <taxon>Zoopagomycota</taxon>
        <taxon>Zoopagomycotina</taxon>
        <taxon>Zoopagomycetes</taxon>
        <taxon>Zoopagales</taxon>
        <taxon>Piptocephalidaceae</taxon>
        <taxon>Piptocephalis</taxon>
    </lineage>
</organism>
<reference evidence="4" key="1">
    <citation type="journal article" date="2018" name="Nat. Microbiol.">
        <title>Leveraging single-cell genomics to expand the fungal tree of life.</title>
        <authorList>
            <person name="Ahrendt S.R."/>
            <person name="Quandt C.A."/>
            <person name="Ciobanu D."/>
            <person name="Clum A."/>
            <person name="Salamov A."/>
            <person name="Andreopoulos B."/>
            <person name="Cheng J.F."/>
            <person name="Woyke T."/>
            <person name="Pelin A."/>
            <person name="Henrissat B."/>
            <person name="Reynolds N.K."/>
            <person name="Benny G.L."/>
            <person name="Smith M.E."/>
            <person name="James T.Y."/>
            <person name="Grigoriev I.V."/>
        </authorList>
    </citation>
    <scope>NUCLEOTIDE SEQUENCE [LARGE SCALE GENOMIC DNA]</scope>
</reference>
<evidence type="ECO:0000256" key="1">
    <source>
        <dbReference type="SAM" id="MobiDB-lite"/>
    </source>
</evidence>
<keyword evidence="4" id="KW-1185">Reference proteome</keyword>
<dbReference type="Proteomes" id="UP000267251">
    <property type="component" value="Unassembled WGS sequence"/>
</dbReference>
<name>A0A4P9Y4D3_9FUNG</name>
<dbReference type="EMBL" id="KZ987942">
    <property type="protein sequence ID" value="RKP13797.1"/>
    <property type="molecule type" value="Genomic_DNA"/>
</dbReference>
<evidence type="ECO:0000313" key="4">
    <source>
        <dbReference type="Proteomes" id="UP000267251"/>
    </source>
</evidence>
<dbReference type="AlphaFoldDB" id="A0A4P9Y4D3"/>
<accession>A0A4P9Y4D3</accession>
<feature type="region of interest" description="Disordered" evidence="1">
    <location>
        <begin position="333"/>
        <end position="381"/>
    </location>
</feature>
<keyword evidence="2" id="KW-0812">Transmembrane</keyword>
<feature type="transmembrane region" description="Helical" evidence="2">
    <location>
        <begin position="306"/>
        <end position="329"/>
    </location>
</feature>
<keyword evidence="2" id="KW-0472">Membrane</keyword>
<gene>
    <name evidence="3" type="ORF">BJ684DRAFT_19743</name>
</gene>
<feature type="region of interest" description="Disordered" evidence="1">
    <location>
        <begin position="48"/>
        <end position="84"/>
    </location>
</feature>
<feature type="compositionally biased region" description="Low complexity" evidence="1">
    <location>
        <begin position="363"/>
        <end position="381"/>
    </location>
</feature>
<protein>
    <submittedName>
        <fullName evidence="3">Uncharacterized protein</fullName>
    </submittedName>
</protein>
<evidence type="ECO:0000256" key="2">
    <source>
        <dbReference type="SAM" id="Phobius"/>
    </source>
</evidence>
<evidence type="ECO:0000313" key="3">
    <source>
        <dbReference type="EMBL" id="RKP13797.1"/>
    </source>
</evidence>
<sequence length="381" mass="41933">MSLSSLAKRMASSSKCIATQARGGMGLASRSGLILPSGRALSTFRVLAQAQPSSSSSGEQSPSSNEKEPFPILVGPPPLPPTGHETSLEYFPDQLLVGSSYAAERVVEAIAKEDRAFMKRVMTEELYDRLTKAMDREASKASSSSSSPLQTLSYHSIKDAQVRDVWVQMGGTSQARSKELVPYQLFTLSSYVRPKEGFFSLPGTFFNAMDSGIHFDIDVEISGLLQYQDIKKPRKSVWRFTSPHFPSPKEVRKAWNPVTGGSWQWVVSDIEGIMETEKFEAQMRRARENLRRDPSSRPPRPTQFDLLVTMHATSLYLLFPLIVAVAGVYTPDGAKGGASSSKSSLNKTPLTQAALEKHQKETSGSFNSSHSSSEGGHQYRW</sequence>
<keyword evidence="2" id="KW-1133">Transmembrane helix</keyword>